<name>A0A9N8H4D5_9STRA</name>
<evidence type="ECO:0000313" key="2">
    <source>
        <dbReference type="EMBL" id="CAB9500366.1"/>
    </source>
</evidence>
<reference evidence="2" key="1">
    <citation type="submission" date="2020-06" db="EMBL/GenBank/DDBJ databases">
        <authorList>
            <consortium name="Plant Systems Biology data submission"/>
        </authorList>
    </citation>
    <scope>NUCLEOTIDE SEQUENCE</scope>
    <source>
        <strain evidence="2">D6</strain>
    </source>
</reference>
<dbReference type="Proteomes" id="UP001153069">
    <property type="component" value="Unassembled WGS sequence"/>
</dbReference>
<protein>
    <submittedName>
        <fullName evidence="2">Uncharacterized protein</fullName>
    </submittedName>
</protein>
<keyword evidence="1" id="KW-0732">Signal</keyword>
<proteinExistence type="predicted"/>
<feature type="chain" id="PRO_5040303486" evidence="1">
    <location>
        <begin position="19"/>
        <end position="98"/>
    </location>
</feature>
<evidence type="ECO:0000313" key="3">
    <source>
        <dbReference type="Proteomes" id="UP001153069"/>
    </source>
</evidence>
<dbReference type="AlphaFoldDB" id="A0A9N8H4D5"/>
<sequence length="98" mass="10335">MRSTLMLLSLLLVSAAAGRRGAPTGKPKTGKWGTPSPVPFLDMSLPLEEDLAKDIDDLTATKKVKAVKKRPAKFVSSPVPGPMPAPALFGFPPIIGLE</sequence>
<evidence type="ECO:0000256" key="1">
    <source>
        <dbReference type="SAM" id="SignalP"/>
    </source>
</evidence>
<gene>
    <name evidence="2" type="ORF">SEMRO_82_G043910.1</name>
</gene>
<organism evidence="2 3">
    <name type="scientific">Seminavis robusta</name>
    <dbReference type="NCBI Taxonomy" id="568900"/>
    <lineage>
        <taxon>Eukaryota</taxon>
        <taxon>Sar</taxon>
        <taxon>Stramenopiles</taxon>
        <taxon>Ochrophyta</taxon>
        <taxon>Bacillariophyta</taxon>
        <taxon>Bacillariophyceae</taxon>
        <taxon>Bacillariophycidae</taxon>
        <taxon>Naviculales</taxon>
        <taxon>Naviculaceae</taxon>
        <taxon>Seminavis</taxon>
    </lineage>
</organism>
<keyword evidence="3" id="KW-1185">Reference proteome</keyword>
<dbReference type="EMBL" id="CAICTM010000081">
    <property type="protein sequence ID" value="CAB9500366.1"/>
    <property type="molecule type" value="Genomic_DNA"/>
</dbReference>
<comment type="caution">
    <text evidence="2">The sequence shown here is derived from an EMBL/GenBank/DDBJ whole genome shotgun (WGS) entry which is preliminary data.</text>
</comment>
<feature type="signal peptide" evidence="1">
    <location>
        <begin position="1"/>
        <end position="18"/>
    </location>
</feature>
<accession>A0A9N8H4D5</accession>